<evidence type="ECO:0000256" key="2">
    <source>
        <dbReference type="ARBA" id="ARBA00022679"/>
    </source>
</evidence>
<reference evidence="5" key="1">
    <citation type="submission" date="2020-05" db="EMBL/GenBank/DDBJ databases">
        <authorList>
            <person name="Chiriac C."/>
            <person name="Salcher M."/>
            <person name="Ghai R."/>
            <person name="Kavagutti S V."/>
        </authorList>
    </citation>
    <scope>NUCLEOTIDE SEQUENCE</scope>
</reference>
<dbReference type="GO" id="GO:0016301">
    <property type="term" value="F:kinase activity"/>
    <property type="evidence" value="ECO:0007669"/>
    <property type="project" value="UniProtKB-KW"/>
</dbReference>
<keyword evidence="2" id="KW-0808">Transferase</keyword>
<sequence length="338" mass="36249">MPPIDLTRDDGVRYDAVAIGNALVDVIAAVEDQFLDVEQVVKGSMTLVDAERSAHLYSRITKPTQTSGGSAANTAYGLASLGGRAGFIGKIADDELGRVFGNDMKNVGVGFHPGVTSTTEPTGRCIIAVTPDGQRSMSTFLGAASLLDPADISREAVASGAVLFLEGYLFDRDLAKEAFRTASKYAHEAGRKVSLTLSDSFCVDRHRSDFMALIKNDIDILFCNEFELQSLYQTDSYEEALGKLRHDCEFGAVTRDKRGSVVINGDAVVDIEPEPVDQVVDATGAGDMYAAGFLYGFTRGMKIEDCGRLGSLSASEVITHVGPRPLVQLSSLIPNHLR</sequence>
<dbReference type="PANTHER" id="PTHR43320">
    <property type="entry name" value="SUGAR KINASE"/>
    <property type="match status" value="1"/>
</dbReference>
<organism evidence="5">
    <name type="scientific">freshwater metagenome</name>
    <dbReference type="NCBI Taxonomy" id="449393"/>
    <lineage>
        <taxon>unclassified sequences</taxon>
        <taxon>metagenomes</taxon>
        <taxon>ecological metagenomes</taxon>
    </lineage>
</organism>
<dbReference type="Gene3D" id="3.40.1190.20">
    <property type="match status" value="1"/>
</dbReference>
<evidence type="ECO:0000256" key="3">
    <source>
        <dbReference type="ARBA" id="ARBA00022777"/>
    </source>
</evidence>
<gene>
    <name evidence="5" type="ORF">UFOPK2975_00743</name>
</gene>
<keyword evidence="3" id="KW-0418">Kinase</keyword>
<dbReference type="CDD" id="cd01168">
    <property type="entry name" value="adenosine_kinase"/>
    <property type="match status" value="1"/>
</dbReference>
<name>A0A6J6X4Z8_9ZZZZ</name>
<dbReference type="InterPro" id="IPR029056">
    <property type="entry name" value="Ribokinase-like"/>
</dbReference>
<evidence type="ECO:0000313" key="5">
    <source>
        <dbReference type="EMBL" id="CAB4792401.1"/>
    </source>
</evidence>
<comment type="similarity">
    <text evidence="1">Belongs to the carbohydrate kinase PfkB family.</text>
</comment>
<dbReference type="SUPFAM" id="SSF53613">
    <property type="entry name" value="Ribokinase-like"/>
    <property type="match status" value="1"/>
</dbReference>
<dbReference type="InterPro" id="IPR052700">
    <property type="entry name" value="Carb_kinase_PfkB-like"/>
</dbReference>
<dbReference type="InterPro" id="IPR011611">
    <property type="entry name" value="PfkB_dom"/>
</dbReference>
<evidence type="ECO:0000259" key="4">
    <source>
        <dbReference type="Pfam" id="PF00294"/>
    </source>
</evidence>
<feature type="domain" description="Carbohydrate kinase PfkB" evidence="4">
    <location>
        <begin position="57"/>
        <end position="324"/>
    </location>
</feature>
<dbReference type="AlphaFoldDB" id="A0A6J6X4Z8"/>
<accession>A0A6J6X4Z8</accession>
<dbReference type="Pfam" id="PF00294">
    <property type="entry name" value="PfkB"/>
    <property type="match status" value="1"/>
</dbReference>
<protein>
    <submittedName>
        <fullName evidence="5">Unannotated protein</fullName>
    </submittedName>
</protein>
<proteinExistence type="inferred from homology"/>
<dbReference type="PANTHER" id="PTHR43320:SF3">
    <property type="entry name" value="CARBOHYDRATE KINASE PFKB DOMAIN-CONTAINING PROTEIN"/>
    <property type="match status" value="1"/>
</dbReference>
<dbReference type="EMBL" id="CAFAAG010000047">
    <property type="protein sequence ID" value="CAB4792401.1"/>
    <property type="molecule type" value="Genomic_DNA"/>
</dbReference>
<evidence type="ECO:0000256" key="1">
    <source>
        <dbReference type="ARBA" id="ARBA00010688"/>
    </source>
</evidence>